<proteinExistence type="predicted"/>
<dbReference type="OrthoDB" id="407325at2759"/>
<evidence type="ECO:0000313" key="2">
    <source>
        <dbReference type="Proteomes" id="UP000245884"/>
    </source>
</evidence>
<evidence type="ECO:0008006" key="3">
    <source>
        <dbReference type="Google" id="ProtNLM"/>
    </source>
</evidence>
<keyword evidence="2" id="KW-1185">Reference proteome</keyword>
<dbReference type="RefSeq" id="XP_025361032.1">
    <property type="nucleotide sequence ID" value="XM_025504497.1"/>
</dbReference>
<evidence type="ECO:0000313" key="1">
    <source>
        <dbReference type="EMBL" id="PWN26420.1"/>
    </source>
</evidence>
<dbReference type="SUPFAM" id="SSF53335">
    <property type="entry name" value="S-adenosyl-L-methionine-dependent methyltransferases"/>
    <property type="match status" value="1"/>
</dbReference>
<dbReference type="GO" id="GO:0008757">
    <property type="term" value="F:S-adenosylmethionine-dependent methyltransferase activity"/>
    <property type="evidence" value="ECO:0007669"/>
    <property type="project" value="UniProtKB-ARBA"/>
</dbReference>
<dbReference type="InterPro" id="IPR019410">
    <property type="entry name" value="Methyltransf_16"/>
</dbReference>
<dbReference type="InterPro" id="IPR029063">
    <property type="entry name" value="SAM-dependent_MTases_sf"/>
</dbReference>
<dbReference type="AlphaFoldDB" id="A0A316UMG7"/>
<gene>
    <name evidence="1" type="ORF">BDZ90DRAFT_221801</name>
</gene>
<name>A0A316UMG7_9BASI</name>
<accession>A0A316UMG7</accession>
<reference evidence="1 2" key="1">
    <citation type="journal article" date="2018" name="Mol. Biol. Evol.">
        <title>Broad Genomic Sampling Reveals a Smut Pathogenic Ancestry of the Fungal Clade Ustilaginomycotina.</title>
        <authorList>
            <person name="Kijpornyongpan T."/>
            <person name="Mondo S.J."/>
            <person name="Barry K."/>
            <person name="Sandor L."/>
            <person name="Lee J."/>
            <person name="Lipzen A."/>
            <person name="Pangilinan J."/>
            <person name="LaButti K."/>
            <person name="Hainaut M."/>
            <person name="Henrissat B."/>
            <person name="Grigoriev I.V."/>
            <person name="Spatafora J.W."/>
            <person name="Aime M.C."/>
        </authorList>
    </citation>
    <scope>NUCLEOTIDE SEQUENCE [LARGE SCALE GENOMIC DNA]</scope>
    <source>
        <strain evidence="1 2">MCA 5214</strain>
    </source>
</reference>
<dbReference type="Pfam" id="PF10294">
    <property type="entry name" value="Methyltransf_16"/>
    <property type="match status" value="1"/>
</dbReference>
<dbReference type="PANTHER" id="PTHR14614:SF104">
    <property type="entry name" value="N-METHYLTRANSFERASE, PUTATIVE (AFU_ORTHOLOGUE AFUA_1G17750)-RELATED"/>
    <property type="match status" value="1"/>
</dbReference>
<dbReference type="GeneID" id="37026320"/>
<organism evidence="1 2">
    <name type="scientific">Jaminaea rosea</name>
    <dbReference type="NCBI Taxonomy" id="1569628"/>
    <lineage>
        <taxon>Eukaryota</taxon>
        <taxon>Fungi</taxon>
        <taxon>Dikarya</taxon>
        <taxon>Basidiomycota</taxon>
        <taxon>Ustilaginomycotina</taxon>
        <taxon>Exobasidiomycetes</taxon>
        <taxon>Microstromatales</taxon>
        <taxon>Microstromatales incertae sedis</taxon>
        <taxon>Jaminaea</taxon>
    </lineage>
</organism>
<sequence length="376" mass="40630">MSATDSTTQIVATALVSEIASAQVELLRPATSQPPSARFHPSVGLPEQSVSYRPCPPWPSGSKTDSAVTVTTPLLTVTIPPASVPLIFAHRQWRAGLILADLIAAASHSSPFNVQGRSVLELGCGTAIPGMVAAKVGQSSRSLVTDYASPPLIGTLTSNVRSNFTPEHIKALIRPAGFTWGSSTEDLEDIVDALAREQRRAGETPQTSYRWDCILLADCLWDPLSHADLLASITKLLEKPDGRVLVVSGLHTGREKLVNFIRRARRSGLALVNVGAGFPSLDAEQQVVAQAEQASMTLDDALYYAPQFVYELELASDDDDEQDPTAACIDTGSQPRLTGRRRTFVIEEREEESKELGGVHVRNRWITVWGLGWAGN</sequence>
<protein>
    <recommendedName>
        <fullName evidence="3">S-adenosyl-L-methionine-dependent methyltransferase</fullName>
    </recommendedName>
</protein>
<dbReference type="Gene3D" id="3.40.50.150">
    <property type="entry name" value="Vaccinia Virus protein VP39"/>
    <property type="match status" value="1"/>
</dbReference>
<dbReference type="PANTHER" id="PTHR14614">
    <property type="entry name" value="HEPATOCELLULAR CARCINOMA-ASSOCIATED ANTIGEN"/>
    <property type="match status" value="1"/>
</dbReference>
<dbReference type="Proteomes" id="UP000245884">
    <property type="component" value="Unassembled WGS sequence"/>
</dbReference>
<dbReference type="EMBL" id="KZ819671">
    <property type="protein sequence ID" value="PWN26420.1"/>
    <property type="molecule type" value="Genomic_DNA"/>
</dbReference>
<dbReference type="GO" id="GO:0005737">
    <property type="term" value="C:cytoplasm"/>
    <property type="evidence" value="ECO:0007669"/>
    <property type="project" value="TreeGrafter"/>
</dbReference>